<feature type="non-terminal residue" evidence="1">
    <location>
        <position position="1"/>
    </location>
</feature>
<proteinExistence type="predicted"/>
<protein>
    <submittedName>
        <fullName evidence="1">Uncharacterized protein</fullName>
    </submittedName>
</protein>
<gene>
    <name evidence="1" type="ORF">B296_00003240</name>
</gene>
<dbReference type="AlphaFoldDB" id="A0A427AWZ0"/>
<dbReference type="Proteomes" id="UP000287651">
    <property type="component" value="Unassembled WGS sequence"/>
</dbReference>
<evidence type="ECO:0000313" key="2">
    <source>
        <dbReference type="Proteomes" id="UP000287651"/>
    </source>
</evidence>
<sequence length="52" mass="6007">LYNRRVHPQPIKTRDLVLRKAEVSDPTCSRGKLAPSWEEPYQVTNIVRDGTD</sequence>
<reference evidence="1 2" key="1">
    <citation type="journal article" date="2014" name="Agronomy (Basel)">
        <title>A Draft Genome Sequence for Ensete ventricosum, the Drought-Tolerant Tree Against Hunger.</title>
        <authorList>
            <person name="Harrison J."/>
            <person name="Moore K.A."/>
            <person name="Paszkiewicz K."/>
            <person name="Jones T."/>
            <person name="Grant M."/>
            <person name="Ambacheew D."/>
            <person name="Muzemil S."/>
            <person name="Studholme D.J."/>
        </authorList>
    </citation>
    <scope>NUCLEOTIDE SEQUENCE [LARGE SCALE GENOMIC DNA]</scope>
</reference>
<evidence type="ECO:0000313" key="1">
    <source>
        <dbReference type="EMBL" id="RRT80763.1"/>
    </source>
</evidence>
<accession>A0A427AWZ0</accession>
<organism evidence="1 2">
    <name type="scientific">Ensete ventricosum</name>
    <name type="common">Abyssinian banana</name>
    <name type="synonym">Musa ensete</name>
    <dbReference type="NCBI Taxonomy" id="4639"/>
    <lineage>
        <taxon>Eukaryota</taxon>
        <taxon>Viridiplantae</taxon>
        <taxon>Streptophyta</taxon>
        <taxon>Embryophyta</taxon>
        <taxon>Tracheophyta</taxon>
        <taxon>Spermatophyta</taxon>
        <taxon>Magnoliopsida</taxon>
        <taxon>Liliopsida</taxon>
        <taxon>Zingiberales</taxon>
        <taxon>Musaceae</taxon>
        <taxon>Ensete</taxon>
    </lineage>
</organism>
<name>A0A427AWZ0_ENSVE</name>
<comment type="caution">
    <text evidence="1">The sequence shown here is derived from an EMBL/GenBank/DDBJ whole genome shotgun (WGS) entry which is preliminary data.</text>
</comment>
<dbReference type="EMBL" id="AMZH03001065">
    <property type="protein sequence ID" value="RRT80763.1"/>
    <property type="molecule type" value="Genomic_DNA"/>
</dbReference>